<gene>
    <name evidence="2" type="ORF">Purlil1_11518</name>
</gene>
<feature type="region of interest" description="Disordered" evidence="1">
    <location>
        <begin position="247"/>
        <end position="272"/>
    </location>
</feature>
<dbReference type="EMBL" id="JAWRVI010000071">
    <property type="protein sequence ID" value="KAK4081831.1"/>
    <property type="molecule type" value="Genomic_DNA"/>
</dbReference>
<name>A0ABR0BJA9_PURLI</name>
<evidence type="ECO:0000256" key="1">
    <source>
        <dbReference type="SAM" id="MobiDB-lite"/>
    </source>
</evidence>
<dbReference type="Proteomes" id="UP001287286">
    <property type="component" value="Unassembled WGS sequence"/>
</dbReference>
<protein>
    <submittedName>
        <fullName evidence="2">Uncharacterized protein</fullName>
    </submittedName>
</protein>
<sequence length="272" mass="28421">MDQQIVFDVCTWHRYPPCPPTWFAVMANGVDRKPPPSLPPHRPSRAVACLPACLPGRLPDCLVATHNPTPSLASCDANKFEEEQQLLGLPVSGHPPSPAPAPPARVAPPVCISICICVCRLPSVVSTFSDGERGSSSGSSTTNSKAIFQLAANPPVAPVSSSAARRHPSRAAPAPPRPPVCPVRLIHPSIPTLIHVLIDADGVSRWATSGVHPLASQTAAVAIAITFKFRPEDAAAAAAAPRVINEVDAPEQVHESPPPDASVSVERSGGRA</sequence>
<proteinExistence type="predicted"/>
<reference evidence="2 3" key="1">
    <citation type="journal article" date="2024" name="Microbiol. Resour. Announc.">
        <title>Genome annotations for the ascomycete fungi Trichoderma harzianum, Trichoderma aggressivum, and Purpureocillium lilacinum.</title>
        <authorList>
            <person name="Beijen E.P.W."/>
            <person name="Ohm R.A."/>
        </authorList>
    </citation>
    <scope>NUCLEOTIDE SEQUENCE [LARGE SCALE GENOMIC DNA]</scope>
    <source>
        <strain evidence="2 3">CBS 150709</strain>
    </source>
</reference>
<evidence type="ECO:0000313" key="2">
    <source>
        <dbReference type="EMBL" id="KAK4081831.1"/>
    </source>
</evidence>
<accession>A0ABR0BJA9</accession>
<organism evidence="2 3">
    <name type="scientific">Purpureocillium lilacinum</name>
    <name type="common">Paecilomyces lilacinus</name>
    <dbReference type="NCBI Taxonomy" id="33203"/>
    <lineage>
        <taxon>Eukaryota</taxon>
        <taxon>Fungi</taxon>
        <taxon>Dikarya</taxon>
        <taxon>Ascomycota</taxon>
        <taxon>Pezizomycotina</taxon>
        <taxon>Sordariomycetes</taxon>
        <taxon>Hypocreomycetidae</taxon>
        <taxon>Hypocreales</taxon>
        <taxon>Ophiocordycipitaceae</taxon>
        <taxon>Purpureocillium</taxon>
    </lineage>
</organism>
<comment type="caution">
    <text evidence="2">The sequence shown here is derived from an EMBL/GenBank/DDBJ whole genome shotgun (WGS) entry which is preliminary data.</text>
</comment>
<keyword evidence="3" id="KW-1185">Reference proteome</keyword>
<feature type="region of interest" description="Disordered" evidence="1">
    <location>
        <begin position="158"/>
        <end position="178"/>
    </location>
</feature>
<evidence type="ECO:0000313" key="3">
    <source>
        <dbReference type="Proteomes" id="UP001287286"/>
    </source>
</evidence>